<dbReference type="Pfam" id="PF00296">
    <property type="entry name" value="Bac_luciferase"/>
    <property type="match status" value="1"/>
</dbReference>
<dbReference type="Proteomes" id="UP000232062">
    <property type="component" value="Unassembled WGS sequence"/>
</dbReference>
<accession>A0A2M9W5X4</accession>
<dbReference type="InterPro" id="IPR050172">
    <property type="entry name" value="SsuD_RutA_monooxygenase"/>
</dbReference>
<evidence type="ECO:0000256" key="2">
    <source>
        <dbReference type="ARBA" id="ARBA00022643"/>
    </source>
</evidence>
<gene>
    <name evidence="6" type="ORF">PRCB_23010</name>
</gene>
<keyword evidence="4 6" id="KW-0503">Monooxygenase</keyword>
<evidence type="ECO:0000256" key="3">
    <source>
        <dbReference type="ARBA" id="ARBA00023002"/>
    </source>
</evidence>
<dbReference type="InterPro" id="IPR011251">
    <property type="entry name" value="Luciferase-like_dom"/>
</dbReference>
<sequence>MAKIALHWYLPTHGDGRTLTQAGAAVQSLYMGDNSQPAQADSETDVAPAGVRAATQSYIRQVAQTAEYAGFDAVLTPTGTWCEDAWITCASLLSQTTTLRFLVAVRPGTLSPALAAQQAATFQRLSGNRLLLNIVTGSESAEQRRFGDPLDKEQRYERTDEFLTILRNAWQAPYHFEGKHLWSEGAYAPGVNQPPEIYFGGSSDAALKVAARHADVYLSWGETPPELKAHFDRVQSLAAEQNRILRFGVRMHVIARPTAEEAWQAAEALLADATPDAIAAVQKTFKTATGVGQQRMTALLEKRDNNLEIYPNVWAGVGLLRGGAGTTLVGSYEQVAERIEEYHQAGVDEFILSGYPHVEEALWFGDGVIPVLKRRGLMT</sequence>
<dbReference type="GO" id="GO:0046306">
    <property type="term" value="P:alkanesulfonate catabolic process"/>
    <property type="evidence" value="ECO:0007669"/>
    <property type="project" value="TreeGrafter"/>
</dbReference>
<organism evidence="6 7">
    <name type="scientific">Pantoea rodasii</name>
    <dbReference type="NCBI Taxonomy" id="1076549"/>
    <lineage>
        <taxon>Bacteria</taxon>
        <taxon>Pseudomonadati</taxon>
        <taxon>Pseudomonadota</taxon>
        <taxon>Gammaproteobacteria</taxon>
        <taxon>Enterobacterales</taxon>
        <taxon>Erwiniaceae</taxon>
        <taxon>Pantoea</taxon>
    </lineage>
</organism>
<proteinExistence type="predicted"/>
<dbReference type="STRING" id="1076549.HA45_05265"/>
<dbReference type="CDD" id="cd01094">
    <property type="entry name" value="Alkanesulfonate_monoxygenase"/>
    <property type="match status" value="1"/>
</dbReference>
<keyword evidence="1" id="KW-0285">Flavoprotein</keyword>
<keyword evidence="3 6" id="KW-0560">Oxidoreductase</keyword>
<evidence type="ECO:0000256" key="1">
    <source>
        <dbReference type="ARBA" id="ARBA00022630"/>
    </source>
</evidence>
<dbReference type="AlphaFoldDB" id="A0A2M9W5X4"/>
<dbReference type="SUPFAM" id="SSF51679">
    <property type="entry name" value="Bacterial luciferase-like"/>
    <property type="match status" value="1"/>
</dbReference>
<dbReference type="EMBL" id="PIQI01000029">
    <property type="protein sequence ID" value="PJZ02950.1"/>
    <property type="molecule type" value="Genomic_DNA"/>
</dbReference>
<dbReference type="Gene3D" id="3.20.20.30">
    <property type="entry name" value="Luciferase-like domain"/>
    <property type="match status" value="1"/>
</dbReference>
<evidence type="ECO:0000313" key="7">
    <source>
        <dbReference type="Proteomes" id="UP000232062"/>
    </source>
</evidence>
<protein>
    <submittedName>
        <fullName evidence="6">Alkanesulfonate monooxygenase</fullName>
        <ecNumber evidence="6">1.14.14.5</ecNumber>
    </submittedName>
</protein>
<dbReference type="PANTHER" id="PTHR42847:SF4">
    <property type="entry name" value="ALKANESULFONATE MONOOXYGENASE-RELATED"/>
    <property type="match status" value="1"/>
</dbReference>
<dbReference type="EC" id="1.14.14.5" evidence="6"/>
<dbReference type="GO" id="GO:0008726">
    <property type="term" value="F:alkanesulfonate monooxygenase activity"/>
    <property type="evidence" value="ECO:0007669"/>
    <property type="project" value="UniProtKB-EC"/>
</dbReference>
<dbReference type="InterPro" id="IPR036661">
    <property type="entry name" value="Luciferase-like_sf"/>
</dbReference>
<dbReference type="OrthoDB" id="9814695at2"/>
<dbReference type="RefSeq" id="WP_100703910.1">
    <property type="nucleotide sequence ID" value="NZ_MLFP01000003.1"/>
</dbReference>
<keyword evidence="7" id="KW-1185">Reference proteome</keyword>
<reference evidence="6 7" key="1">
    <citation type="submission" date="2017-11" db="EMBL/GenBank/DDBJ databases">
        <title>The genome sequence of Pantoea rodasii DSM 26611.</title>
        <authorList>
            <person name="Gao J."/>
            <person name="Mao X."/>
            <person name="Sun J."/>
        </authorList>
    </citation>
    <scope>NUCLEOTIDE SEQUENCE [LARGE SCALE GENOMIC DNA]</scope>
    <source>
        <strain evidence="6 7">DSM 26611</strain>
    </source>
</reference>
<name>A0A2M9W5X4_9GAMM</name>
<dbReference type="PANTHER" id="PTHR42847">
    <property type="entry name" value="ALKANESULFONATE MONOOXYGENASE"/>
    <property type="match status" value="1"/>
</dbReference>
<evidence type="ECO:0000313" key="6">
    <source>
        <dbReference type="EMBL" id="PJZ02950.1"/>
    </source>
</evidence>
<evidence type="ECO:0000259" key="5">
    <source>
        <dbReference type="Pfam" id="PF00296"/>
    </source>
</evidence>
<evidence type="ECO:0000256" key="4">
    <source>
        <dbReference type="ARBA" id="ARBA00023033"/>
    </source>
</evidence>
<keyword evidence="2" id="KW-0288">FMN</keyword>
<comment type="caution">
    <text evidence="6">The sequence shown here is derived from an EMBL/GenBank/DDBJ whole genome shotgun (WGS) entry which is preliminary data.</text>
</comment>
<feature type="domain" description="Luciferase-like" evidence="5">
    <location>
        <begin position="53"/>
        <end position="349"/>
    </location>
</feature>